<dbReference type="InterPro" id="IPR011042">
    <property type="entry name" value="6-blade_b-propeller_TolB-like"/>
</dbReference>
<protein>
    <recommendedName>
        <fullName evidence="3">WD40-like Beta Propeller Repeat</fullName>
    </recommendedName>
</protein>
<evidence type="ECO:0000313" key="1">
    <source>
        <dbReference type="EMBL" id="SDH44682.1"/>
    </source>
</evidence>
<gene>
    <name evidence="1" type="ORF">SAMN04488121_112139</name>
</gene>
<proteinExistence type="predicted"/>
<accession>A0A1G8CH07</accession>
<name>A0A1G8CH07_CHIFI</name>
<dbReference type="AlphaFoldDB" id="A0A1G8CH07"/>
<dbReference type="EMBL" id="FNBN01000012">
    <property type="protein sequence ID" value="SDH44682.1"/>
    <property type="molecule type" value="Genomic_DNA"/>
</dbReference>
<reference evidence="1 2" key="1">
    <citation type="submission" date="2016-10" db="EMBL/GenBank/DDBJ databases">
        <authorList>
            <person name="de Groot N.N."/>
        </authorList>
    </citation>
    <scope>NUCLEOTIDE SEQUENCE [LARGE SCALE GENOMIC DNA]</scope>
    <source>
        <strain evidence="1 2">DSM 527</strain>
    </source>
</reference>
<evidence type="ECO:0008006" key="3">
    <source>
        <dbReference type="Google" id="ProtNLM"/>
    </source>
</evidence>
<dbReference type="InterPro" id="IPR011047">
    <property type="entry name" value="Quinoprotein_ADH-like_sf"/>
</dbReference>
<sequence length="358" mass="40411">MGKIFTQITLNIHQRLALEANPICITELADGGYLLNFNKDPHVIRLDSSFNVVWKKDLQAQTINYVNCMITASPDGKMMALSGNETIRILDLDANLLWAFPHEPWGKFLGSPCAFSSDGQLIWFIIPGSSALENDILYTVRACDFKVIDTWMMDGNQDYNYMFYSTPDNHAMIIEAAAGQDASLFYRVRLEDGRISCEELSECHDKIMGSFSPDGKEFVTAPHHEDGIELFSFPEVKKTAVLESDKLFAERNEYPTIDDGDSVEYVALYLNDKTLLTFTRFGRLLLIDRESLNCTGELVPEGCEIRAYDMAGRPTTNPRDVIDYAGEIVTVALNKQHQLLVTHNSGEVRTYNLPETLY</sequence>
<dbReference type="Proteomes" id="UP000199045">
    <property type="component" value="Unassembled WGS sequence"/>
</dbReference>
<dbReference type="OrthoDB" id="643390at2"/>
<evidence type="ECO:0000313" key="2">
    <source>
        <dbReference type="Proteomes" id="UP000199045"/>
    </source>
</evidence>
<organism evidence="1 2">
    <name type="scientific">Chitinophaga filiformis</name>
    <name type="common">Myxococcus filiformis</name>
    <name type="synonym">Flexibacter filiformis</name>
    <dbReference type="NCBI Taxonomy" id="104663"/>
    <lineage>
        <taxon>Bacteria</taxon>
        <taxon>Pseudomonadati</taxon>
        <taxon>Bacteroidota</taxon>
        <taxon>Chitinophagia</taxon>
        <taxon>Chitinophagales</taxon>
        <taxon>Chitinophagaceae</taxon>
        <taxon>Chitinophaga</taxon>
    </lineage>
</organism>
<dbReference type="SUPFAM" id="SSF50998">
    <property type="entry name" value="Quinoprotein alcohol dehydrogenase-like"/>
    <property type="match status" value="1"/>
</dbReference>
<dbReference type="Gene3D" id="2.120.10.30">
    <property type="entry name" value="TolB, C-terminal domain"/>
    <property type="match status" value="1"/>
</dbReference>
<dbReference type="RefSeq" id="WP_089838185.1">
    <property type="nucleotide sequence ID" value="NZ_FNBN01000012.1"/>
</dbReference>